<dbReference type="InterPro" id="IPR046902">
    <property type="entry name" value="ABC-3C_MC4"/>
</dbReference>
<protein>
    <recommendedName>
        <fullName evidence="3">Transcriptional regulator</fullName>
    </recommendedName>
</protein>
<name>A0ABY8G6Q4_9GAMM</name>
<evidence type="ECO:0008006" key="3">
    <source>
        <dbReference type="Google" id="ProtNLM"/>
    </source>
</evidence>
<evidence type="ECO:0000313" key="2">
    <source>
        <dbReference type="Proteomes" id="UP001219630"/>
    </source>
</evidence>
<dbReference type="EMBL" id="CP114280">
    <property type="protein sequence ID" value="WFN55604.1"/>
    <property type="molecule type" value="Genomic_DNA"/>
</dbReference>
<dbReference type="Pfam" id="PF20290">
    <property type="entry name" value="MC4"/>
    <property type="match status" value="1"/>
</dbReference>
<accession>A0ABY8G6Q4</accession>
<reference evidence="1 2" key="1">
    <citation type="submission" date="2022-12" db="EMBL/GenBank/DDBJ databases">
        <title>Complete genome sequencing of Dickeya lacustris type strain LMG30899.</title>
        <authorList>
            <person name="Dobhal S."/>
            <person name="Arizala D."/>
            <person name="Arif M."/>
        </authorList>
    </citation>
    <scope>NUCLEOTIDE SEQUENCE [LARGE SCALE GENOMIC DNA]</scope>
    <source>
        <strain evidence="1 2">LMG30899</strain>
    </source>
</reference>
<dbReference type="Proteomes" id="UP001219630">
    <property type="component" value="Chromosome"/>
</dbReference>
<keyword evidence="2" id="KW-1185">Reference proteome</keyword>
<proteinExistence type="predicted"/>
<sequence length="168" mass="18776">MNALPYIPLDEELSLNLAIFSKILHLLGKNKLGKPTLDIDKAKIFMYLIKNPSKIERVMILAGKKAPSIDITQIYTIKSMSINVDILFSKEKIKEVLINMSALGFLTVKKIEDVTFLELSESGLSFAESLVGGYYDQIHLYIDGVSSLKSLSASKLYKILNNVFTEAE</sequence>
<gene>
    <name evidence="1" type="ORF">O1Q98_18835</name>
</gene>
<organism evidence="1 2">
    <name type="scientific">Dickeya lacustris</name>
    <dbReference type="NCBI Taxonomy" id="2259638"/>
    <lineage>
        <taxon>Bacteria</taxon>
        <taxon>Pseudomonadati</taxon>
        <taxon>Pseudomonadota</taxon>
        <taxon>Gammaproteobacteria</taxon>
        <taxon>Enterobacterales</taxon>
        <taxon>Pectobacteriaceae</taxon>
        <taxon>Dickeya</taxon>
    </lineage>
</organism>
<dbReference type="RefSeq" id="WP_125259792.1">
    <property type="nucleotide sequence ID" value="NZ_CP114280.1"/>
</dbReference>
<evidence type="ECO:0000313" key="1">
    <source>
        <dbReference type="EMBL" id="WFN55604.1"/>
    </source>
</evidence>